<dbReference type="STRING" id="7739.C3XXT0"/>
<sequence>MSKDLRKDFVLASTANYFGLDPGDTSLAKLHSSAKINNFLDNGGHPLLVAWCDGYSGSIGWHFSTKASTALLVISSQPDLVMLLAAHRIVMANTYNLHNYVVQ</sequence>
<protein>
    <submittedName>
        <fullName evidence="1">Uncharacterized protein</fullName>
    </submittedName>
</protein>
<dbReference type="EMBL" id="GG666471">
    <property type="protein sequence ID" value="EEN67540.1"/>
    <property type="molecule type" value="Genomic_DNA"/>
</dbReference>
<name>C3XXT0_BRAFL</name>
<organism>
    <name type="scientific">Branchiostoma floridae</name>
    <name type="common">Florida lancelet</name>
    <name type="synonym">Amphioxus</name>
    <dbReference type="NCBI Taxonomy" id="7739"/>
    <lineage>
        <taxon>Eukaryota</taxon>
        <taxon>Metazoa</taxon>
        <taxon>Chordata</taxon>
        <taxon>Cephalochordata</taxon>
        <taxon>Leptocardii</taxon>
        <taxon>Amphioxiformes</taxon>
        <taxon>Branchiostomatidae</taxon>
        <taxon>Branchiostoma</taxon>
    </lineage>
</organism>
<evidence type="ECO:0000313" key="1">
    <source>
        <dbReference type="EMBL" id="EEN67540.1"/>
    </source>
</evidence>
<dbReference type="AlphaFoldDB" id="C3XXT0"/>
<accession>C3XXT0</accession>
<reference evidence="1" key="1">
    <citation type="journal article" date="2008" name="Nature">
        <title>The amphioxus genome and the evolution of the chordate karyotype.</title>
        <authorList>
            <consortium name="US DOE Joint Genome Institute (JGI-PGF)"/>
            <person name="Putnam N.H."/>
            <person name="Butts T."/>
            <person name="Ferrier D.E.K."/>
            <person name="Furlong R.F."/>
            <person name="Hellsten U."/>
            <person name="Kawashima T."/>
            <person name="Robinson-Rechavi M."/>
            <person name="Shoguchi E."/>
            <person name="Terry A."/>
            <person name="Yu J.-K."/>
            <person name="Benito-Gutierrez E.L."/>
            <person name="Dubchak I."/>
            <person name="Garcia-Fernandez J."/>
            <person name="Gibson-Brown J.J."/>
            <person name="Grigoriev I.V."/>
            <person name="Horton A.C."/>
            <person name="de Jong P.J."/>
            <person name="Jurka J."/>
            <person name="Kapitonov V.V."/>
            <person name="Kohara Y."/>
            <person name="Kuroki Y."/>
            <person name="Lindquist E."/>
            <person name="Lucas S."/>
            <person name="Osoegawa K."/>
            <person name="Pennacchio L.A."/>
            <person name="Salamov A.A."/>
            <person name="Satou Y."/>
            <person name="Sauka-Spengler T."/>
            <person name="Schmutz J."/>
            <person name="Shin-I T."/>
            <person name="Toyoda A."/>
            <person name="Bronner-Fraser M."/>
            <person name="Fujiyama A."/>
            <person name="Holland L.Z."/>
            <person name="Holland P.W.H."/>
            <person name="Satoh N."/>
            <person name="Rokhsar D.S."/>
        </authorList>
    </citation>
    <scope>NUCLEOTIDE SEQUENCE [LARGE SCALE GENOMIC DNA]</scope>
    <source>
        <strain evidence="1">S238N-H82</strain>
        <tissue evidence="1">Testes</tissue>
    </source>
</reference>
<proteinExistence type="predicted"/>
<gene>
    <name evidence="1" type="ORF">BRAFLDRAFT_63833</name>
</gene>
<dbReference type="InParanoid" id="C3XXT0"/>